<dbReference type="InterPro" id="IPR013249">
    <property type="entry name" value="RNA_pol_sigma70_r4_t2"/>
</dbReference>
<proteinExistence type="inferred from homology"/>
<dbReference type="NCBIfam" id="TIGR02937">
    <property type="entry name" value="sigma70-ECF"/>
    <property type="match status" value="1"/>
</dbReference>
<organism evidence="7 8">
    <name type="scientific">Hoylesella buccalis DNF00853</name>
    <dbReference type="NCBI Taxonomy" id="1401074"/>
    <lineage>
        <taxon>Bacteria</taxon>
        <taxon>Pseudomonadati</taxon>
        <taxon>Bacteroidota</taxon>
        <taxon>Bacteroidia</taxon>
        <taxon>Bacteroidales</taxon>
        <taxon>Prevotellaceae</taxon>
        <taxon>Hoylesella</taxon>
    </lineage>
</organism>
<accession>A0A095ZJI6</accession>
<evidence type="ECO:0000256" key="1">
    <source>
        <dbReference type="ARBA" id="ARBA00010641"/>
    </source>
</evidence>
<dbReference type="InterPro" id="IPR039425">
    <property type="entry name" value="RNA_pol_sigma-70-like"/>
</dbReference>
<dbReference type="GO" id="GO:0006352">
    <property type="term" value="P:DNA-templated transcription initiation"/>
    <property type="evidence" value="ECO:0007669"/>
    <property type="project" value="InterPro"/>
</dbReference>
<keyword evidence="2" id="KW-0805">Transcription regulation</keyword>
<dbReference type="PANTHER" id="PTHR43133">
    <property type="entry name" value="RNA POLYMERASE ECF-TYPE SIGMA FACTO"/>
    <property type="match status" value="1"/>
</dbReference>
<dbReference type="Gene3D" id="1.10.1740.10">
    <property type="match status" value="1"/>
</dbReference>
<dbReference type="GO" id="GO:0003677">
    <property type="term" value="F:DNA binding"/>
    <property type="evidence" value="ECO:0007669"/>
    <property type="project" value="InterPro"/>
</dbReference>
<dbReference type="SUPFAM" id="SSF88946">
    <property type="entry name" value="Sigma2 domain of RNA polymerase sigma factors"/>
    <property type="match status" value="1"/>
</dbReference>
<dbReference type="OrthoDB" id="9780326at2"/>
<evidence type="ECO:0000256" key="4">
    <source>
        <dbReference type="ARBA" id="ARBA00023163"/>
    </source>
</evidence>
<dbReference type="GO" id="GO:0016987">
    <property type="term" value="F:sigma factor activity"/>
    <property type="evidence" value="ECO:0007669"/>
    <property type="project" value="UniProtKB-KW"/>
</dbReference>
<evidence type="ECO:0000259" key="5">
    <source>
        <dbReference type="Pfam" id="PF04542"/>
    </source>
</evidence>
<dbReference type="SUPFAM" id="SSF88659">
    <property type="entry name" value="Sigma3 and sigma4 domains of RNA polymerase sigma factors"/>
    <property type="match status" value="1"/>
</dbReference>
<dbReference type="PANTHER" id="PTHR43133:SF51">
    <property type="entry name" value="RNA POLYMERASE SIGMA FACTOR"/>
    <property type="match status" value="1"/>
</dbReference>
<dbReference type="Pfam" id="PF04542">
    <property type="entry name" value="Sigma70_r2"/>
    <property type="match status" value="1"/>
</dbReference>
<evidence type="ECO:0000259" key="6">
    <source>
        <dbReference type="Pfam" id="PF08281"/>
    </source>
</evidence>
<dbReference type="InterPro" id="IPR013325">
    <property type="entry name" value="RNA_pol_sigma_r2"/>
</dbReference>
<dbReference type="Pfam" id="PF08281">
    <property type="entry name" value="Sigma70_r4_2"/>
    <property type="match status" value="1"/>
</dbReference>
<comment type="similarity">
    <text evidence="1">Belongs to the sigma-70 factor family. ECF subfamily.</text>
</comment>
<dbReference type="InterPro" id="IPR014284">
    <property type="entry name" value="RNA_pol_sigma-70_dom"/>
</dbReference>
<dbReference type="EMBL" id="JRNN01000063">
    <property type="protein sequence ID" value="KGF34920.1"/>
    <property type="molecule type" value="Genomic_DNA"/>
</dbReference>
<sequence>MDRPYNEQNIADRLPKKGTQRQAFSQVVHQYSKPLYWKIRRIVLTHEDANDVLQNAFLKAWNKLNDFRSKSKISTWIYRIAINEALDFLRKKSNNRAVSTDNNPSVANMLMADDYFDGDETQAQLQEAIAQLPEVQRVVFNLRYYEEMKYAEMSELLNTSEGALKASYHLAVKKITAYFQDLD</sequence>
<dbReference type="Gene3D" id="1.10.10.10">
    <property type="entry name" value="Winged helix-like DNA-binding domain superfamily/Winged helix DNA-binding domain"/>
    <property type="match status" value="1"/>
</dbReference>
<evidence type="ECO:0000313" key="7">
    <source>
        <dbReference type="EMBL" id="KGF34920.1"/>
    </source>
</evidence>
<evidence type="ECO:0000256" key="3">
    <source>
        <dbReference type="ARBA" id="ARBA00023082"/>
    </source>
</evidence>
<protein>
    <submittedName>
        <fullName evidence="7">RNA polymerase sigma70 factor</fullName>
    </submittedName>
</protein>
<keyword evidence="4" id="KW-0804">Transcription</keyword>
<dbReference type="CDD" id="cd06171">
    <property type="entry name" value="Sigma70_r4"/>
    <property type="match status" value="1"/>
</dbReference>
<dbReference type="Proteomes" id="UP000029556">
    <property type="component" value="Unassembled WGS sequence"/>
</dbReference>
<feature type="domain" description="RNA polymerase sigma-70 region 2" evidence="5">
    <location>
        <begin position="28"/>
        <end position="93"/>
    </location>
</feature>
<reference evidence="7 8" key="1">
    <citation type="submission" date="2014-07" db="EMBL/GenBank/DDBJ databases">
        <authorList>
            <person name="McCorrison J."/>
            <person name="Sanka R."/>
            <person name="Torralba M."/>
            <person name="Gillis M."/>
            <person name="Haft D.H."/>
            <person name="Methe B."/>
            <person name="Sutton G."/>
            <person name="Nelson K.E."/>
        </authorList>
    </citation>
    <scope>NUCLEOTIDE SEQUENCE [LARGE SCALE GENOMIC DNA]</scope>
    <source>
        <strain evidence="7 8">DNF00853</strain>
    </source>
</reference>
<gene>
    <name evidence="7" type="ORF">HMPREF2137_06040</name>
</gene>
<dbReference type="AlphaFoldDB" id="A0A095ZJI6"/>
<comment type="caution">
    <text evidence="7">The sequence shown here is derived from an EMBL/GenBank/DDBJ whole genome shotgun (WGS) entry which is preliminary data.</text>
</comment>
<dbReference type="InterPro" id="IPR013324">
    <property type="entry name" value="RNA_pol_sigma_r3/r4-like"/>
</dbReference>
<dbReference type="RefSeq" id="WP_036872589.1">
    <property type="nucleotide sequence ID" value="NZ_JRNN01000063.1"/>
</dbReference>
<evidence type="ECO:0000313" key="8">
    <source>
        <dbReference type="Proteomes" id="UP000029556"/>
    </source>
</evidence>
<dbReference type="InterPro" id="IPR007627">
    <property type="entry name" value="RNA_pol_sigma70_r2"/>
</dbReference>
<dbReference type="InterPro" id="IPR036388">
    <property type="entry name" value="WH-like_DNA-bd_sf"/>
</dbReference>
<keyword evidence="3" id="KW-0731">Sigma factor</keyword>
<evidence type="ECO:0000256" key="2">
    <source>
        <dbReference type="ARBA" id="ARBA00023015"/>
    </source>
</evidence>
<feature type="domain" description="RNA polymerase sigma factor 70 region 4 type 2" evidence="6">
    <location>
        <begin position="123"/>
        <end position="175"/>
    </location>
</feature>
<name>A0A095ZJI6_9BACT</name>